<evidence type="ECO:0000259" key="7">
    <source>
        <dbReference type="Pfam" id="PF13396"/>
    </source>
</evidence>
<keyword evidence="4 6" id="KW-1133">Transmembrane helix</keyword>
<name>A0A9Y2IAE6_9PSEU</name>
<dbReference type="GO" id="GO:0005886">
    <property type="term" value="C:plasma membrane"/>
    <property type="evidence" value="ECO:0007669"/>
    <property type="project" value="UniProtKB-SubCell"/>
</dbReference>
<feature type="transmembrane region" description="Helical" evidence="6">
    <location>
        <begin position="12"/>
        <end position="38"/>
    </location>
</feature>
<keyword evidence="3 6" id="KW-0812">Transmembrane</keyword>
<dbReference type="AlphaFoldDB" id="A0A9Y2IAE6"/>
<feature type="domain" description="Cardiolipin synthase N-terminal" evidence="7">
    <location>
        <begin position="30"/>
        <end position="72"/>
    </location>
</feature>
<dbReference type="RefSeq" id="WP_285967523.1">
    <property type="nucleotide sequence ID" value="NZ_CP127294.1"/>
</dbReference>
<evidence type="ECO:0000256" key="2">
    <source>
        <dbReference type="ARBA" id="ARBA00022475"/>
    </source>
</evidence>
<reference evidence="8 9" key="1">
    <citation type="submission" date="2023-06" db="EMBL/GenBank/DDBJ databases">
        <authorList>
            <person name="Oyuntsetseg B."/>
            <person name="Kim S.B."/>
        </authorList>
    </citation>
    <scope>NUCLEOTIDE SEQUENCE [LARGE SCALE GENOMIC DNA]</scope>
    <source>
        <strain evidence="8 9">2-15</strain>
    </source>
</reference>
<dbReference type="Pfam" id="PF13396">
    <property type="entry name" value="PLDc_N"/>
    <property type="match status" value="1"/>
</dbReference>
<evidence type="ECO:0000313" key="8">
    <source>
        <dbReference type="EMBL" id="WIX76775.1"/>
    </source>
</evidence>
<evidence type="ECO:0000313" key="9">
    <source>
        <dbReference type="Proteomes" id="UP001236014"/>
    </source>
</evidence>
<feature type="transmembrane region" description="Helical" evidence="6">
    <location>
        <begin position="50"/>
        <end position="70"/>
    </location>
</feature>
<keyword evidence="2" id="KW-1003">Cell membrane</keyword>
<evidence type="ECO:0000256" key="3">
    <source>
        <dbReference type="ARBA" id="ARBA00022692"/>
    </source>
</evidence>
<organism evidence="8 9">
    <name type="scientific">Amycolatopsis carbonis</name>
    <dbReference type="NCBI Taxonomy" id="715471"/>
    <lineage>
        <taxon>Bacteria</taxon>
        <taxon>Bacillati</taxon>
        <taxon>Actinomycetota</taxon>
        <taxon>Actinomycetes</taxon>
        <taxon>Pseudonocardiales</taxon>
        <taxon>Pseudonocardiaceae</taxon>
        <taxon>Amycolatopsis</taxon>
    </lineage>
</organism>
<sequence>MNLPTELAATEGAHVAVAVGIGALCLIPLIFFVAALVSILGSPLTGGMRLVWVVFAFCAPFLGPLLWFLVGRRSAEAGGPAASAG</sequence>
<accession>A0A9Y2IAE6</accession>
<dbReference type="Proteomes" id="UP001236014">
    <property type="component" value="Chromosome"/>
</dbReference>
<protein>
    <submittedName>
        <fullName evidence="8">PLD nuclease N-terminal domain-containing protein</fullName>
    </submittedName>
</protein>
<evidence type="ECO:0000256" key="1">
    <source>
        <dbReference type="ARBA" id="ARBA00004651"/>
    </source>
</evidence>
<dbReference type="InterPro" id="IPR027379">
    <property type="entry name" value="CLS_N"/>
</dbReference>
<gene>
    <name evidence="8" type="ORF">QRX50_35845</name>
</gene>
<dbReference type="EMBL" id="CP127294">
    <property type="protein sequence ID" value="WIX76775.1"/>
    <property type="molecule type" value="Genomic_DNA"/>
</dbReference>
<keyword evidence="5 6" id="KW-0472">Membrane</keyword>
<evidence type="ECO:0000256" key="6">
    <source>
        <dbReference type="SAM" id="Phobius"/>
    </source>
</evidence>
<keyword evidence="9" id="KW-1185">Reference proteome</keyword>
<evidence type="ECO:0000256" key="5">
    <source>
        <dbReference type="ARBA" id="ARBA00023136"/>
    </source>
</evidence>
<dbReference type="KEGG" id="acab:QRX50_35845"/>
<proteinExistence type="predicted"/>
<comment type="subcellular location">
    <subcellularLocation>
        <location evidence="1">Cell membrane</location>
        <topology evidence="1">Multi-pass membrane protein</topology>
    </subcellularLocation>
</comment>
<evidence type="ECO:0000256" key="4">
    <source>
        <dbReference type="ARBA" id="ARBA00022989"/>
    </source>
</evidence>